<gene>
    <name evidence="12" type="ORF">J2S59_003313</name>
</gene>
<evidence type="ECO:0000256" key="10">
    <source>
        <dbReference type="ARBA" id="ARBA00048968"/>
    </source>
</evidence>
<comment type="caution">
    <text evidence="12">The sequence shown here is derived from an EMBL/GenBank/DDBJ whole genome shotgun (WGS) entry which is preliminary data.</text>
</comment>
<evidence type="ECO:0000256" key="7">
    <source>
        <dbReference type="ARBA" id="ARBA00022833"/>
    </source>
</evidence>
<evidence type="ECO:0000256" key="6">
    <source>
        <dbReference type="ARBA" id="ARBA00022801"/>
    </source>
</evidence>
<evidence type="ECO:0000256" key="2">
    <source>
        <dbReference type="ARBA" id="ARBA00003215"/>
    </source>
</evidence>
<evidence type="ECO:0000256" key="3">
    <source>
        <dbReference type="ARBA" id="ARBA00007353"/>
    </source>
</evidence>
<comment type="function">
    <text evidence="2">Purine nucleoside enzyme that catalyzes the phosphorolysis of adenosine and inosine nucleosides, yielding D-ribose 1-phosphate and the respective free bases, adenine and hypoxanthine. Also catalyzes the phosphorolysis of S-methyl-5'-thioadenosine into adenine and S-methyl-5-thio-alpha-D-ribose 1-phosphate. Also has adenosine deaminase activity.</text>
</comment>
<comment type="catalytic activity">
    <reaction evidence="10">
        <text>adenosine + phosphate = alpha-D-ribose 1-phosphate + adenine</text>
        <dbReference type="Rhea" id="RHEA:27642"/>
        <dbReference type="ChEBI" id="CHEBI:16335"/>
        <dbReference type="ChEBI" id="CHEBI:16708"/>
        <dbReference type="ChEBI" id="CHEBI:43474"/>
        <dbReference type="ChEBI" id="CHEBI:57720"/>
        <dbReference type="EC" id="2.4.2.1"/>
    </reaction>
    <physiologicalReaction direction="left-to-right" evidence="10">
        <dbReference type="Rhea" id="RHEA:27643"/>
    </physiologicalReaction>
</comment>
<keyword evidence="13" id="KW-1185">Reference proteome</keyword>
<dbReference type="PANTHER" id="PTHR30616">
    <property type="entry name" value="UNCHARACTERIZED PROTEIN YFIH"/>
    <property type="match status" value="1"/>
</dbReference>
<dbReference type="SUPFAM" id="SSF64438">
    <property type="entry name" value="CNF1/YfiH-like putative cysteine hydrolases"/>
    <property type="match status" value="1"/>
</dbReference>
<dbReference type="Proteomes" id="UP001240447">
    <property type="component" value="Unassembled WGS sequence"/>
</dbReference>
<dbReference type="InterPro" id="IPR003730">
    <property type="entry name" value="Cu_polyphenol_OxRdtase"/>
</dbReference>
<evidence type="ECO:0000256" key="1">
    <source>
        <dbReference type="ARBA" id="ARBA00000553"/>
    </source>
</evidence>
<keyword evidence="5" id="KW-0479">Metal-binding</keyword>
<protein>
    <submittedName>
        <fullName evidence="12">YfiH family protein</fullName>
    </submittedName>
</protein>
<name>A0ABT9NSW2_9ACTN</name>
<evidence type="ECO:0000256" key="5">
    <source>
        <dbReference type="ARBA" id="ARBA00022723"/>
    </source>
</evidence>
<keyword evidence="7" id="KW-0862">Zinc</keyword>
<comment type="similarity">
    <text evidence="3">Belongs to the purine nucleoside phosphorylase YfiH/LACC1 family.</text>
</comment>
<evidence type="ECO:0000256" key="9">
    <source>
        <dbReference type="ARBA" id="ARBA00047989"/>
    </source>
</evidence>
<dbReference type="Pfam" id="PF02578">
    <property type="entry name" value="Cu-oxidase_4"/>
    <property type="match status" value="1"/>
</dbReference>
<evidence type="ECO:0000256" key="11">
    <source>
        <dbReference type="ARBA" id="ARBA00049893"/>
    </source>
</evidence>
<dbReference type="PANTHER" id="PTHR30616:SF2">
    <property type="entry name" value="PURINE NUCLEOSIDE PHOSPHORYLASE LACC1"/>
    <property type="match status" value="1"/>
</dbReference>
<keyword evidence="8" id="KW-0186">Copper</keyword>
<evidence type="ECO:0000256" key="4">
    <source>
        <dbReference type="ARBA" id="ARBA00022679"/>
    </source>
</evidence>
<dbReference type="RefSeq" id="WP_246360202.1">
    <property type="nucleotide sequence ID" value="NZ_CCXJ01000184.1"/>
</dbReference>
<reference evidence="12 13" key="1">
    <citation type="submission" date="2023-07" db="EMBL/GenBank/DDBJ databases">
        <title>Sequencing the genomes of 1000 actinobacteria strains.</title>
        <authorList>
            <person name="Klenk H.-P."/>
        </authorList>
    </citation>
    <scope>NUCLEOTIDE SEQUENCE [LARGE SCALE GENOMIC DNA]</scope>
    <source>
        <strain evidence="12 13">GD13</strain>
    </source>
</reference>
<evidence type="ECO:0000256" key="8">
    <source>
        <dbReference type="ARBA" id="ARBA00023008"/>
    </source>
</evidence>
<accession>A0ABT9NSW2</accession>
<evidence type="ECO:0000313" key="12">
    <source>
        <dbReference type="EMBL" id="MDP9823504.1"/>
    </source>
</evidence>
<dbReference type="InterPro" id="IPR011324">
    <property type="entry name" value="Cytotoxic_necrot_fac-like_cat"/>
</dbReference>
<comment type="catalytic activity">
    <reaction evidence="9">
        <text>adenosine + H2O + H(+) = inosine + NH4(+)</text>
        <dbReference type="Rhea" id="RHEA:24408"/>
        <dbReference type="ChEBI" id="CHEBI:15377"/>
        <dbReference type="ChEBI" id="CHEBI:15378"/>
        <dbReference type="ChEBI" id="CHEBI:16335"/>
        <dbReference type="ChEBI" id="CHEBI:17596"/>
        <dbReference type="ChEBI" id="CHEBI:28938"/>
        <dbReference type="EC" id="3.5.4.4"/>
    </reaction>
    <physiologicalReaction direction="left-to-right" evidence="9">
        <dbReference type="Rhea" id="RHEA:24409"/>
    </physiologicalReaction>
</comment>
<dbReference type="InterPro" id="IPR038371">
    <property type="entry name" value="Cu_polyphenol_OxRdtase_sf"/>
</dbReference>
<dbReference type="CDD" id="cd16833">
    <property type="entry name" value="YfiH"/>
    <property type="match status" value="1"/>
</dbReference>
<organism evidence="12 13">
    <name type="scientific">Nocardioides massiliensis</name>
    <dbReference type="NCBI Taxonomy" id="1325935"/>
    <lineage>
        <taxon>Bacteria</taxon>
        <taxon>Bacillati</taxon>
        <taxon>Actinomycetota</taxon>
        <taxon>Actinomycetes</taxon>
        <taxon>Propionibacteriales</taxon>
        <taxon>Nocardioidaceae</taxon>
        <taxon>Nocardioides</taxon>
    </lineage>
</organism>
<proteinExistence type="inferred from homology"/>
<keyword evidence="6" id="KW-0378">Hydrolase</keyword>
<sequence>MTPATPRPRGMAHLAHLGDVAVGFSDAALDVAEDAGTRGADLPAAVEAVAPGAVAVRMRQVHGADVAVVRRAELPAGGLVDGVDALVTAEPGIALVVRSADCVPVVLADPDAGVVGVAHAGRAGLVEGVVAATLATMTDLGARSVRAWIGPAVCGGCYEVPQAMREEVAALVPQAHAETTWGTPALDIVAGVRAQLAAGGVAEVELVDRCTREDPALHSHRRDAAAAGRLAGIVARVSPAGRKTEAS</sequence>
<evidence type="ECO:0000313" key="13">
    <source>
        <dbReference type="Proteomes" id="UP001240447"/>
    </source>
</evidence>
<comment type="catalytic activity">
    <reaction evidence="1">
        <text>inosine + phosphate = alpha-D-ribose 1-phosphate + hypoxanthine</text>
        <dbReference type="Rhea" id="RHEA:27646"/>
        <dbReference type="ChEBI" id="CHEBI:17368"/>
        <dbReference type="ChEBI" id="CHEBI:17596"/>
        <dbReference type="ChEBI" id="CHEBI:43474"/>
        <dbReference type="ChEBI" id="CHEBI:57720"/>
        <dbReference type="EC" id="2.4.2.1"/>
    </reaction>
    <physiologicalReaction direction="left-to-right" evidence="1">
        <dbReference type="Rhea" id="RHEA:27647"/>
    </physiologicalReaction>
</comment>
<keyword evidence="4" id="KW-0808">Transferase</keyword>
<dbReference type="EMBL" id="JAUSQM010000001">
    <property type="protein sequence ID" value="MDP9823504.1"/>
    <property type="molecule type" value="Genomic_DNA"/>
</dbReference>
<comment type="catalytic activity">
    <reaction evidence="11">
        <text>S-methyl-5'-thioadenosine + phosphate = 5-(methylsulfanyl)-alpha-D-ribose 1-phosphate + adenine</text>
        <dbReference type="Rhea" id="RHEA:11852"/>
        <dbReference type="ChEBI" id="CHEBI:16708"/>
        <dbReference type="ChEBI" id="CHEBI:17509"/>
        <dbReference type="ChEBI" id="CHEBI:43474"/>
        <dbReference type="ChEBI" id="CHEBI:58533"/>
        <dbReference type="EC" id="2.4.2.28"/>
    </reaction>
    <physiologicalReaction direction="left-to-right" evidence="11">
        <dbReference type="Rhea" id="RHEA:11853"/>
    </physiologicalReaction>
</comment>
<dbReference type="Gene3D" id="3.60.140.10">
    <property type="entry name" value="CNF1/YfiH-like putative cysteine hydrolases"/>
    <property type="match status" value="1"/>
</dbReference>